<sequence>MAETIKQDTSSEMDEAFCGRIAFSFPRTPAGPAAKHPARELARVGEIRRICGAKLRAWGLERFTDSMQLLLSELVTNAIQHGSASQIGVRLSYTTREVRIETRSGPVSDLTAHTPGLLDEGGRGLLLIDAIADAWGVDNAGWVWCALATASAEEGRP</sequence>
<organism evidence="3">
    <name type="scientific">Streptomyces sp. R39</name>
    <dbReference type="NCBI Taxonomy" id="3238631"/>
    <lineage>
        <taxon>Bacteria</taxon>
        <taxon>Bacillati</taxon>
        <taxon>Actinomycetota</taxon>
        <taxon>Actinomycetes</taxon>
        <taxon>Kitasatosporales</taxon>
        <taxon>Streptomycetaceae</taxon>
        <taxon>Streptomyces</taxon>
    </lineage>
</organism>
<feature type="domain" description="Histidine kinase/HSP90-like ATPase" evidence="2">
    <location>
        <begin position="40"/>
        <end position="137"/>
    </location>
</feature>
<keyword evidence="1" id="KW-0418">Kinase</keyword>
<keyword evidence="3" id="KW-0067">ATP-binding</keyword>
<proteinExistence type="predicted"/>
<geneLocation type="plasmid" evidence="3">
    <name>unnamed1</name>
</geneLocation>
<dbReference type="RefSeq" id="WP_369228600.1">
    <property type="nucleotide sequence ID" value="NZ_CP163442.1"/>
</dbReference>
<keyword evidence="3" id="KW-0614">Plasmid</keyword>
<keyword evidence="1" id="KW-0808">Transferase</keyword>
<dbReference type="InterPro" id="IPR050267">
    <property type="entry name" value="Anti-sigma-factor_SerPK"/>
</dbReference>
<dbReference type="InterPro" id="IPR003594">
    <property type="entry name" value="HATPase_dom"/>
</dbReference>
<dbReference type="EMBL" id="CP163442">
    <property type="protein sequence ID" value="XDQ50076.1"/>
    <property type="molecule type" value="Genomic_DNA"/>
</dbReference>
<dbReference type="Gene3D" id="3.30.565.10">
    <property type="entry name" value="Histidine kinase-like ATPase, C-terminal domain"/>
    <property type="match status" value="1"/>
</dbReference>
<dbReference type="GO" id="GO:0005524">
    <property type="term" value="F:ATP binding"/>
    <property type="evidence" value="ECO:0007669"/>
    <property type="project" value="UniProtKB-KW"/>
</dbReference>
<dbReference type="PANTHER" id="PTHR35526:SF3">
    <property type="entry name" value="ANTI-SIGMA-F FACTOR RSBW"/>
    <property type="match status" value="1"/>
</dbReference>
<dbReference type="InterPro" id="IPR036890">
    <property type="entry name" value="HATPase_C_sf"/>
</dbReference>
<dbReference type="SUPFAM" id="SSF55874">
    <property type="entry name" value="ATPase domain of HSP90 chaperone/DNA topoisomerase II/histidine kinase"/>
    <property type="match status" value="1"/>
</dbReference>
<dbReference type="CDD" id="cd16936">
    <property type="entry name" value="HATPase_RsbW-like"/>
    <property type="match status" value="1"/>
</dbReference>
<dbReference type="GO" id="GO:0004674">
    <property type="term" value="F:protein serine/threonine kinase activity"/>
    <property type="evidence" value="ECO:0007669"/>
    <property type="project" value="UniProtKB-KW"/>
</dbReference>
<reference evidence="3" key="1">
    <citation type="submission" date="2024-07" db="EMBL/GenBank/DDBJ databases">
        <authorList>
            <person name="Yu S.T."/>
        </authorList>
    </citation>
    <scope>NUCLEOTIDE SEQUENCE</scope>
    <source>
        <strain evidence="3">R39</strain>
        <plasmid evidence="3">unnamed1</plasmid>
    </source>
</reference>
<keyword evidence="1" id="KW-0723">Serine/threonine-protein kinase</keyword>
<evidence type="ECO:0000313" key="3">
    <source>
        <dbReference type="EMBL" id="XDQ50076.1"/>
    </source>
</evidence>
<dbReference type="Pfam" id="PF13581">
    <property type="entry name" value="HATPase_c_2"/>
    <property type="match status" value="1"/>
</dbReference>
<name>A0AB39R6V3_9ACTN</name>
<dbReference type="PANTHER" id="PTHR35526">
    <property type="entry name" value="ANTI-SIGMA-F FACTOR RSBW-RELATED"/>
    <property type="match status" value="1"/>
</dbReference>
<accession>A0AB39R6V3</accession>
<evidence type="ECO:0000256" key="1">
    <source>
        <dbReference type="ARBA" id="ARBA00022527"/>
    </source>
</evidence>
<protein>
    <submittedName>
        <fullName evidence="3">ATP-binding protein</fullName>
    </submittedName>
</protein>
<evidence type="ECO:0000259" key="2">
    <source>
        <dbReference type="Pfam" id="PF13581"/>
    </source>
</evidence>
<dbReference type="AlphaFoldDB" id="A0AB39R6V3"/>
<keyword evidence="3" id="KW-0547">Nucleotide-binding</keyword>
<gene>
    <name evidence="3" type="ORF">AB5J52_49115</name>
</gene>